<dbReference type="AlphaFoldDB" id="A0A401G681"/>
<evidence type="ECO:0000256" key="1">
    <source>
        <dbReference type="ARBA" id="ARBA00023016"/>
    </source>
</evidence>
<dbReference type="PROSITE" id="PS01031">
    <property type="entry name" value="SHSP"/>
    <property type="match status" value="1"/>
</dbReference>
<comment type="similarity">
    <text evidence="2 3">Belongs to the small heat shock protein (HSP20) family.</text>
</comment>
<dbReference type="InParanoid" id="A0A401G681"/>
<dbReference type="FunCoup" id="A0A401G681">
    <property type="interactions" value="171"/>
</dbReference>
<dbReference type="GeneID" id="38774585"/>
<feature type="domain" description="SHSP" evidence="4">
    <location>
        <begin position="38"/>
        <end position="151"/>
    </location>
</feature>
<dbReference type="InterPro" id="IPR002068">
    <property type="entry name" value="A-crystallin/Hsp20_dom"/>
</dbReference>
<proteinExistence type="inferred from homology"/>
<dbReference type="Pfam" id="PF00011">
    <property type="entry name" value="HSP20"/>
    <property type="match status" value="1"/>
</dbReference>
<keyword evidence="1 5" id="KW-0346">Stress response</keyword>
<evidence type="ECO:0000256" key="3">
    <source>
        <dbReference type="RuleBase" id="RU003616"/>
    </source>
</evidence>
<reference evidence="5 6" key="1">
    <citation type="journal article" date="2018" name="Sci. Rep.">
        <title>Genome sequence of the cauliflower mushroom Sparassis crispa (Hanabiratake) and its association with beneficial usage.</title>
        <authorList>
            <person name="Kiyama R."/>
            <person name="Furutani Y."/>
            <person name="Kawaguchi K."/>
            <person name="Nakanishi T."/>
        </authorList>
    </citation>
    <scope>NUCLEOTIDE SEQUENCE [LARGE SCALE GENOMIC DNA]</scope>
</reference>
<comment type="caution">
    <text evidence="5">The sequence shown here is derived from an EMBL/GenBank/DDBJ whole genome shotgun (WGS) entry which is preliminary data.</text>
</comment>
<dbReference type="InterPro" id="IPR008978">
    <property type="entry name" value="HSP20-like_chaperone"/>
</dbReference>
<accession>A0A401G681</accession>
<dbReference type="STRING" id="139825.A0A401G681"/>
<evidence type="ECO:0000313" key="5">
    <source>
        <dbReference type="EMBL" id="GBE77668.1"/>
    </source>
</evidence>
<dbReference type="Proteomes" id="UP000287166">
    <property type="component" value="Unassembled WGS sequence"/>
</dbReference>
<evidence type="ECO:0000259" key="4">
    <source>
        <dbReference type="PROSITE" id="PS01031"/>
    </source>
</evidence>
<dbReference type="Gene3D" id="2.60.40.790">
    <property type="match status" value="1"/>
</dbReference>
<keyword evidence="6" id="KW-1185">Reference proteome</keyword>
<gene>
    <name evidence="5" type="ORF">SCP_0105490</name>
</gene>
<name>A0A401G681_9APHY</name>
<protein>
    <submittedName>
        <fullName evidence="5">Heat shock protein</fullName>
    </submittedName>
</protein>
<dbReference type="PANTHER" id="PTHR11527">
    <property type="entry name" value="HEAT-SHOCK PROTEIN 20 FAMILY MEMBER"/>
    <property type="match status" value="1"/>
</dbReference>
<dbReference type="InterPro" id="IPR031107">
    <property type="entry name" value="Small_HSP"/>
</dbReference>
<evidence type="ECO:0000313" key="6">
    <source>
        <dbReference type="Proteomes" id="UP000287166"/>
    </source>
</evidence>
<dbReference type="OrthoDB" id="1431247at2759"/>
<evidence type="ECO:0000256" key="2">
    <source>
        <dbReference type="PROSITE-ProRule" id="PRU00285"/>
    </source>
</evidence>
<dbReference type="EMBL" id="BFAD01000001">
    <property type="protein sequence ID" value="GBE77668.1"/>
    <property type="molecule type" value="Genomic_DNA"/>
</dbReference>
<dbReference type="RefSeq" id="XP_027608581.1">
    <property type="nucleotide sequence ID" value="XM_027752780.1"/>
</dbReference>
<organism evidence="5 6">
    <name type="scientific">Sparassis crispa</name>
    <dbReference type="NCBI Taxonomy" id="139825"/>
    <lineage>
        <taxon>Eukaryota</taxon>
        <taxon>Fungi</taxon>
        <taxon>Dikarya</taxon>
        <taxon>Basidiomycota</taxon>
        <taxon>Agaricomycotina</taxon>
        <taxon>Agaricomycetes</taxon>
        <taxon>Polyporales</taxon>
        <taxon>Sparassidaceae</taxon>
        <taxon>Sparassis</taxon>
    </lineage>
</organism>
<dbReference type="CDD" id="cd06464">
    <property type="entry name" value="ACD_sHsps-like"/>
    <property type="match status" value="1"/>
</dbReference>
<dbReference type="SUPFAM" id="SSF49764">
    <property type="entry name" value="HSP20-like chaperones"/>
    <property type="match status" value="1"/>
</dbReference>
<sequence>MSLTHLLNEPFYSLIDLEHLFDDSFTTRTRSPQTGEVAASRSLKPRMDLHEDTRANTVTVTFELPGLKKEDVDISVQNNMLTVSGEPRLSSEREEGGYSVCERRYGKFSRSLSLPRGIQTQNIKASMQDGVLTVTYPTTTPEAERRKITVE</sequence>